<protein>
    <submittedName>
        <fullName evidence="4">Replication factor A protein 1-like</fullName>
    </submittedName>
</protein>
<dbReference type="AlphaFoldDB" id="A0A1U7X2X6"/>
<dbReference type="CDD" id="cd04480">
    <property type="entry name" value="RPA1_DBD_A_like"/>
    <property type="match status" value="1"/>
</dbReference>
<evidence type="ECO:0000313" key="4">
    <source>
        <dbReference type="RefSeq" id="XP_009781234.1"/>
    </source>
</evidence>
<dbReference type="Pfam" id="PF02721">
    <property type="entry name" value="DUF223"/>
    <property type="match status" value="1"/>
</dbReference>
<proteinExistence type="predicted"/>
<dbReference type="InterPro" id="IPR012340">
    <property type="entry name" value="NA-bd_OB-fold"/>
</dbReference>
<dbReference type="RefSeq" id="XP_009781234.1">
    <property type="nucleotide sequence ID" value="XM_009782932.1"/>
</dbReference>
<name>A0A1U7X2X6_NICSY</name>
<dbReference type="PANTHER" id="PTHR47165:SF4">
    <property type="entry name" value="OS03G0429900 PROTEIN"/>
    <property type="match status" value="1"/>
</dbReference>
<feature type="signal peptide" evidence="1">
    <location>
        <begin position="1"/>
        <end position="26"/>
    </location>
</feature>
<keyword evidence="3" id="KW-1185">Reference proteome</keyword>
<evidence type="ECO:0000313" key="3">
    <source>
        <dbReference type="Proteomes" id="UP000189701"/>
    </source>
</evidence>
<feature type="domain" description="Replication protein A 70 kDa DNA-binding subunit B/D first OB fold" evidence="2">
    <location>
        <begin position="25"/>
        <end position="128"/>
    </location>
</feature>
<dbReference type="Gene3D" id="2.40.50.140">
    <property type="entry name" value="Nucleic acid-binding proteins"/>
    <property type="match status" value="2"/>
</dbReference>
<reference evidence="3" key="1">
    <citation type="journal article" date="2013" name="Genome Biol.">
        <title>Reference genomes and transcriptomes of Nicotiana sylvestris and Nicotiana tomentosiformis.</title>
        <authorList>
            <person name="Sierro N."/>
            <person name="Battey J.N."/>
            <person name="Ouadi S."/>
            <person name="Bovet L."/>
            <person name="Goepfert S."/>
            <person name="Bakaher N."/>
            <person name="Peitsch M.C."/>
            <person name="Ivanov N.V."/>
        </authorList>
    </citation>
    <scope>NUCLEOTIDE SEQUENCE [LARGE SCALE GENOMIC DNA]</scope>
</reference>
<organism evidence="3 4">
    <name type="scientific">Nicotiana sylvestris</name>
    <name type="common">Wood tobacco</name>
    <name type="synonym">South American tobacco</name>
    <dbReference type="NCBI Taxonomy" id="4096"/>
    <lineage>
        <taxon>Eukaryota</taxon>
        <taxon>Viridiplantae</taxon>
        <taxon>Streptophyta</taxon>
        <taxon>Embryophyta</taxon>
        <taxon>Tracheophyta</taxon>
        <taxon>Spermatophyta</taxon>
        <taxon>Magnoliopsida</taxon>
        <taxon>eudicotyledons</taxon>
        <taxon>Gunneridae</taxon>
        <taxon>Pentapetalae</taxon>
        <taxon>asterids</taxon>
        <taxon>lamiids</taxon>
        <taxon>Solanales</taxon>
        <taxon>Solanaceae</taxon>
        <taxon>Nicotianoideae</taxon>
        <taxon>Nicotianeae</taxon>
        <taxon>Nicotiana</taxon>
    </lineage>
</organism>
<dbReference type="OrthoDB" id="1931061at2759"/>
<dbReference type="PANTHER" id="PTHR47165">
    <property type="entry name" value="OS03G0429900 PROTEIN"/>
    <property type="match status" value="1"/>
</dbReference>
<sequence length="232" mass="26883">MVMTVVHTVTCLLSLASHYFLRMAYSFLSELGLQRDDWLIRVRICRMWDSLNPKKNGELIGLDMIFIDEKENLMHATINKKLYNKFKDKLTEGSLSVIKNFKVVESSGGYRPVESNFKINFLLKTAVKSLEEDIVNIPINGFQFITPDMIDSRVNNNTVLSVGDMETVGSRWKKRDIQIVTDYSVKAKITLWEEFGEKFDPYLYKNDSGPYIVIVTATTVKEFRGNYFRFND</sequence>
<dbReference type="Proteomes" id="UP000189701">
    <property type="component" value="Unplaced"/>
</dbReference>
<dbReference type="eggNOG" id="KOG0987">
    <property type="taxonomic scope" value="Eukaryota"/>
</dbReference>
<feature type="chain" id="PRO_5010524535" evidence="1">
    <location>
        <begin position="27"/>
        <end position="232"/>
    </location>
</feature>
<accession>A0A1U7X2X6</accession>
<dbReference type="SUPFAM" id="SSF50249">
    <property type="entry name" value="Nucleic acid-binding proteins"/>
    <property type="match status" value="1"/>
</dbReference>
<evidence type="ECO:0000256" key="1">
    <source>
        <dbReference type="SAM" id="SignalP"/>
    </source>
</evidence>
<gene>
    <name evidence="4" type="primary">LOC104230190</name>
</gene>
<reference evidence="4" key="2">
    <citation type="submission" date="2025-08" db="UniProtKB">
        <authorList>
            <consortium name="RefSeq"/>
        </authorList>
    </citation>
    <scope>IDENTIFICATION</scope>
    <source>
        <tissue evidence="4">Leaf</tissue>
    </source>
</reference>
<keyword evidence="1" id="KW-0732">Signal</keyword>
<evidence type="ECO:0000259" key="2">
    <source>
        <dbReference type="Pfam" id="PF02721"/>
    </source>
</evidence>
<dbReference type="InterPro" id="IPR003871">
    <property type="entry name" value="RFA1B/D_OB_1st"/>
</dbReference>